<accession>L1MI28</accession>
<sequence length="157" mass="17785">MVTMNRLIVFAGLPGVGKTHLARQLAATLHAVYLRIDALESPFTPFGDLRDFGYRSASNVARENLLLGHDVIIDAVNPLHCTRAIFVDLAAEMDIRLIQFECVLRDVDLHRRRVSQRHRSDPTTPNWDDAMRCACELYQQWDEDIDGKRVVVDTALG</sequence>
<dbReference type="PANTHER" id="PTHR37807:SF3">
    <property type="entry name" value="OS07G0160300 PROTEIN"/>
    <property type="match status" value="1"/>
</dbReference>
<proteinExistence type="predicted"/>
<organism evidence="1 2">
    <name type="scientific">Corynebacterium durum F0235</name>
    <dbReference type="NCBI Taxonomy" id="1035195"/>
    <lineage>
        <taxon>Bacteria</taxon>
        <taxon>Bacillati</taxon>
        <taxon>Actinomycetota</taxon>
        <taxon>Actinomycetes</taxon>
        <taxon>Mycobacteriales</taxon>
        <taxon>Corynebacteriaceae</taxon>
        <taxon>Corynebacterium</taxon>
    </lineage>
</organism>
<dbReference type="STRING" id="1035195.HMPREF9997_00982"/>
<dbReference type="InterPro" id="IPR027417">
    <property type="entry name" value="P-loop_NTPase"/>
</dbReference>
<dbReference type="AlphaFoldDB" id="L1MI28"/>
<evidence type="ECO:0000313" key="1">
    <source>
        <dbReference type="EMBL" id="EKX90918.1"/>
    </source>
</evidence>
<name>L1MI28_9CORY</name>
<dbReference type="PANTHER" id="PTHR37807">
    <property type="entry name" value="OS07G0160300 PROTEIN"/>
    <property type="match status" value="1"/>
</dbReference>
<dbReference type="HOGENOM" id="CLU_116774_0_0_11"/>
<keyword evidence="2" id="KW-1185">Reference proteome</keyword>
<gene>
    <name evidence="1" type="ORF">HMPREF9997_00982</name>
</gene>
<evidence type="ECO:0000313" key="2">
    <source>
        <dbReference type="Proteomes" id="UP000010445"/>
    </source>
</evidence>
<dbReference type="Pfam" id="PF13671">
    <property type="entry name" value="AAA_33"/>
    <property type="match status" value="1"/>
</dbReference>
<protein>
    <submittedName>
        <fullName evidence="1">Uncharacterized protein</fullName>
    </submittedName>
</protein>
<dbReference type="Gene3D" id="3.40.50.300">
    <property type="entry name" value="P-loop containing nucleotide triphosphate hydrolases"/>
    <property type="match status" value="1"/>
</dbReference>
<dbReference type="eggNOG" id="COG0645">
    <property type="taxonomic scope" value="Bacteria"/>
</dbReference>
<reference evidence="1 2" key="1">
    <citation type="submission" date="2012-05" db="EMBL/GenBank/DDBJ databases">
        <authorList>
            <person name="Weinstock G."/>
            <person name="Sodergren E."/>
            <person name="Lobos E.A."/>
            <person name="Fulton L."/>
            <person name="Fulton R."/>
            <person name="Courtney L."/>
            <person name="Fronick C."/>
            <person name="O'Laughlin M."/>
            <person name="Godfrey J."/>
            <person name="Wilson R.M."/>
            <person name="Miner T."/>
            <person name="Farmer C."/>
            <person name="Delehaunty K."/>
            <person name="Cordes M."/>
            <person name="Minx P."/>
            <person name="Tomlinson C."/>
            <person name="Chen J."/>
            <person name="Wollam A."/>
            <person name="Pepin K.H."/>
            <person name="Bhonagiri V."/>
            <person name="Zhang X."/>
            <person name="Suruliraj S."/>
            <person name="Warren W."/>
            <person name="Mitreva M."/>
            <person name="Mardis E.R."/>
            <person name="Wilson R.K."/>
        </authorList>
    </citation>
    <scope>NUCLEOTIDE SEQUENCE [LARGE SCALE GENOMIC DNA]</scope>
    <source>
        <strain evidence="1 2">F0235</strain>
    </source>
</reference>
<dbReference type="Proteomes" id="UP000010445">
    <property type="component" value="Unassembled WGS sequence"/>
</dbReference>
<comment type="caution">
    <text evidence="1">The sequence shown here is derived from an EMBL/GenBank/DDBJ whole genome shotgun (WGS) entry which is preliminary data.</text>
</comment>
<dbReference type="EMBL" id="AMEM01000016">
    <property type="protein sequence ID" value="EKX90918.1"/>
    <property type="molecule type" value="Genomic_DNA"/>
</dbReference>
<dbReference type="SUPFAM" id="SSF52540">
    <property type="entry name" value="P-loop containing nucleoside triphosphate hydrolases"/>
    <property type="match status" value="1"/>
</dbReference>
<dbReference type="PATRIC" id="fig|1035195.3.peg.878"/>